<name>A0A8J4ET03_9CHLO</name>
<evidence type="ECO:0000313" key="2">
    <source>
        <dbReference type="EMBL" id="GIL46645.1"/>
    </source>
</evidence>
<organism evidence="2 3">
    <name type="scientific">Volvox africanus</name>
    <dbReference type="NCBI Taxonomy" id="51714"/>
    <lineage>
        <taxon>Eukaryota</taxon>
        <taxon>Viridiplantae</taxon>
        <taxon>Chlorophyta</taxon>
        <taxon>core chlorophytes</taxon>
        <taxon>Chlorophyceae</taxon>
        <taxon>CS clade</taxon>
        <taxon>Chlamydomonadales</taxon>
        <taxon>Volvocaceae</taxon>
        <taxon>Volvox</taxon>
    </lineage>
</organism>
<comment type="caution">
    <text evidence="2">The sequence shown here is derived from an EMBL/GenBank/DDBJ whole genome shotgun (WGS) entry which is preliminary data.</text>
</comment>
<gene>
    <name evidence="2" type="ORF">Vafri_3592</name>
</gene>
<dbReference type="AlphaFoldDB" id="A0A8J4ET03"/>
<proteinExistence type="predicted"/>
<accession>A0A8J4ET03</accession>
<protein>
    <submittedName>
        <fullName evidence="2">Uncharacterized protein</fullName>
    </submittedName>
</protein>
<dbReference type="InterPro" id="IPR021848">
    <property type="entry name" value="HODM_asu-like"/>
</dbReference>
<evidence type="ECO:0000256" key="1">
    <source>
        <dbReference type="SAM" id="MobiDB-lite"/>
    </source>
</evidence>
<feature type="compositionally biased region" description="Gly residues" evidence="1">
    <location>
        <begin position="353"/>
        <end position="367"/>
    </location>
</feature>
<reference evidence="2" key="1">
    <citation type="journal article" date="2021" name="Proc. Natl. Acad. Sci. U.S.A.">
        <title>Three genomes in the algal genus Volvox reveal the fate of a haploid sex-determining region after a transition to homothallism.</title>
        <authorList>
            <person name="Yamamoto K."/>
            <person name="Hamaji T."/>
            <person name="Kawai-Toyooka H."/>
            <person name="Matsuzaki R."/>
            <person name="Takahashi F."/>
            <person name="Nishimura Y."/>
            <person name="Kawachi M."/>
            <person name="Noguchi H."/>
            <person name="Minakuchi Y."/>
            <person name="Umen J.G."/>
            <person name="Toyoda A."/>
            <person name="Nozaki H."/>
        </authorList>
    </citation>
    <scope>NUCLEOTIDE SEQUENCE</scope>
    <source>
        <strain evidence="2">NIES-3780</strain>
    </source>
</reference>
<dbReference type="EMBL" id="BNCO01000004">
    <property type="protein sequence ID" value="GIL46645.1"/>
    <property type="molecule type" value="Genomic_DNA"/>
</dbReference>
<feature type="region of interest" description="Disordered" evidence="1">
    <location>
        <begin position="286"/>
        <end position="367"/>
    </location>
</feature>
<evidence type="ECO:0000313" key="3">
    <source>
        <dbReference type="Proteomes" id="UP000747399"/>
    </source>
</evidence>
<dbReference type="Proteomes" id="UP000747399">
    <property type="component" value="Unassembled WGS sequence"/>
</dbReference>
<sequence>MWSLNPCAQPRHSRSCSYTGLKKLSRRHVLVLACPFKGILNSKSLEDLPFRGFPPGTPYKLLLGLREPKDPWLDVEEDDELVLDQLKQRAAHIRDRREAVIQLKDEPLAQEASWELLHQLLKELPRRYPSRFAVDGSMIVNLLTGESFETAAPGTDPLEVAGRITQEDFCLLAPAGGGGPYRLLGGVVCFPSHWSVLEKLGMDLPTIHEPVPRWRSDMAKLAERFMSRLSSDRPFVRWNWTLSATAELHLSKFYSPPPAPTTAASEDVTAIDNLQLRLERQHFHKNSGVHNPHLHAATAGGSEGPSPHGVSAGGCTARPSVRSPAVQVQPAKAHAGAAGPIGRDSSERDGCKYRGGGPAASGVGPGP</sequence>
<dbReference type="Pfam" id="PF11927">
    <property type="entry name" value="HODM_asu-like"/>
    <property type="match status" value="1"/>
</dbReference>
<keyword evidence="3" id="KW-1185">Reference proteome</keyword>